<keyword evidence="2" id="KW-1185">Reference proteome</keyword>
<reference evidence="2" key="1">
    <citation type="journal article" date="2013" name="New Phytol.">
        <title>Comparative genomic and transcriptomic analyses reveal the hemibiotrophic stage shift of Colletotrichum fungi.</title>
        <authorList>
            <person name="Gan P."/>
            <person name="Ikeda K."/>
            <person name="Irieda H."/>
            <person name="Narusaka M."/>
            <person name="O'Connell R.J."/>
            <person name="Narusaka Y."/>
            <person name="Takano Y."/>
            <person name="Kubo Y."/>
            <person name="Shirasu K."/>
        </authorList>
    </citation>
    <scope>NUCLEOTIDE SEQUENCE [LARGE SCALE GENOMIC DNA]</scope>
    <source>
        <strain evidence="2">104-T / ATCC 96160 / CBS 514.97 / LARS 414 / MAFF 240422</strain>
    </source>
</reference>
<accession>A0A484FI07</accession>
<dbReference type="Proteomes" id="UP000014480">
    <property type="component" value="Unassembled WGS sequence"/>
</dbReference>
<evidence type="ECO:0000313" key="1">
    <source>
        <dbReference type="EMBL" id="TDZ18010.1"/>
    </source>
</evidence>
<sequence length="78" mass="8729">MSLTRPAQPDFFPFQRRPVCLLCGTAYYYYQIHSVGYLAIGFGPRQVPPTSPLKVYLCIKLCARVNGVNGGRRVFGDS</sequence>
<name>A0A484FI07_COLOR</name>
<protein>
    <submittedName>
        <fullName evidence="1">Uncharacterized protein</fullName>
    </submittedName>
</protein>
<dbReference type="AlphaFoldDB" id="A0A484FI07"/>
<proteinExistence type="predicted"/>
<gene>
    <name evidence="1" type="ORF">Cob_v009059</name>
</gene>
<dbReference type="EMBL" id="AMCV02000025">
    <property type="protein sequence ID" value="TDZ18010.1"/>
    <property type="molecule type" value="Genomic_DNA"/>
</dbReference>
<comment type="caution">
    <text evidence="1">The sequence shown here is derived from an EMBL/GenBank/DDBJ whole genome shotgun (WGS) entry which is preliminary data.</text>
</comment>
<organism evidence="1 2">
    <name type="scientific">Colletotrichum orbiculare (strain 104-T / ATCC 96160 / CBS 514.97 / LARS 414 / MAFF 240422)</name>
    <name type="common">Cucumber anthracnose fungus</name>
    <name type="synonym">Colletotrichum lagenarium</name>
    <dbReference type="NCBI Taxonomy" id="1213857"/>
    <lineage>
        <taxon>Eukaryota</taxon>
        <taxon>Fungi</taxon>
        <taxon>Dikarya</taxon>
        <taxon>Ascomycota</taxon>
        <taxon>Pezizomycotina</taxon>
        <taxon>Sordariomycetes</taxon>
        <taxon>Hypocreomycetidae</taxon>
        <taxon>Glomerellales</taxon>
        <taxon>Glomerellaceae</taxon>
        <taxon>Colletotrichum</taxon>
        <taxon>Colletotrichum orbiculare species complex</taxon>
    </lineage>
</organism>
<evidence type="ECO:0000313" key="2">
    <source>
        <dbReference type="Proteomes" id="UP000014480"/>
    </source>
</evidence>
<reference evidence="2" key="2">
    <citation type="journal article" date="2019" name="Mol. Plant Microbe Interact.">
        <title>Genome sequence resources for four phytopathogenic fungi from the Colletotrichum orbiculare species complex.</title>
        <authorList>
            <person name="Gan P."/>
            <person name="Tsushima A."/>
            <person name="Narusaka M."/>
            <person name="Narusaka Y."/>
            <person name="Takano Y."/>
            <person name="Kubo Y."/>
            <person name="Shirasu K."/>
        </authorList>
    </citation>
    <scope>GENOME REANNOTATION</scope>
    <source>
        <strain evidence="2">104-T / ATCC 96160 / CBS 514.97 / LARS 414 / MAFF 240422</strain>
    </source>
</reference>